<dbReference type="Pfam" id="PF06800">
    <property type="entry name" value="Sugar_transport"/>
    <property type="match status" value="1"/>
</dbReference>
<comment type="subcellular location">
    <subcellularLocation>
        <location evidence="1">Cell membrane</location>
        <topology evidence="1">Multi-pass membrane protein</topology>
    </subcellularLocation>
</comment>
<feature type="transmembrane region" description="Helical" evidence="8">
    <location>
        <begin position="151"/>
        <end position="171"/>
    </location>
</feature>
<evidence type="ECO:0000256" key="1">
    <source>
        <dbReference type="ARBA" id="ARBA00004651"/>
    </source>
</evidence>
<feature type="transmembrane region" description="Helical" evidence="8">
    <location>
        <begin position="55"/>
        <end position="73"/>
    </location>
</feature>
<evidence type="ECO:0000256" key="4">
    <source>
        <dbReference type="ARBA" id="ARBA00022597"/>
    </source>
</evidence>
<feature type="transmembrane region" description="Helical" evidence="8">
    <location>
        <begin position="266"/>
        <end position="283"/>
    </location>
</feature>
<dbReference type="GO" id="GO:0005886">
    <property type="term" value="C:plasma membrane"/>
    <property type="evidence" value="ECO:0007669"/>
    <property type="project" value="UniProtKB-SubCell"/>
</dbReference>
<evidence type="ECO:0000313" key="11">
    <source>
        <dbReference type="Proteomes" id="UP000196151"/>
    </source>
</evidence>
<evidence type="ECO:0000256" key="3">
    <source>
        <dbReference type="ARBA" id="ARBA00022448"/>
    </source>
</evidence>
<dbReference type="AlphaFoldDB" id="A0A200J8B4"/>
<dbReference type="OrthoDB" id="1452595at2"/>
<dbReference type="Gene3D" id="1.10.3730.20">
    <property type="match status" value="1"/>
</dbReference>
<feature type="transmembrane region" description="Helical" evidence="8">
    <location>
        <begin position="209"/>
        <end position="230"/>
    </location>
</feature>
<keyword evidence="11" id="KW-1185">Reference proteome</keyword>
<evidence type="ECO:0000256" key="8">
    <source>
        <dbReference type="SAM" id="Phobius"/>
    </source>
</evidence>
<dbReference type="RefSeq" id="WP_087640658.1">
    <property type="nucleotide sequence ID" value="NZ_CP147246.1"/>
</dbReference>
<sequence>MYLLYFLPALGWGLMPVIASLTKAKPINQLIGTTMVALLCGIVVLFCLKPQLTVSLCIVTFLSGCLWAIGQYLQFHSFQLMPVSEAMPISNGTQLIGTTLVAVFFFREWQGIQAFIIGGTGILLVIFGIVCTSFSKEQEQQKLTADFKQGLLFLLFSSSALVLYVTLPQFFSISGTAVIFPQSVGMFMSSLLLAWAEKSKVDPVAIMKNWTTGLAWSVANLSLFLIIPLIGVAKSFTFSQLAVLVSIFGGLCFLRVQKTKKELRQIILGAFLITAGILLVGLIKQ</sequence>
<feature type="transmembrane region" description="Helical" evidence="8">
    <location>
        <begin position="29"/>
        <end position="48"/>
    </location>
</feature>
<dbReference type="InterPro" id="IPR010651">
    <property type="entry name" value="Sugar_transport"/>
</dbReference>
<dbReference type="EMBL" id="CP147246">
    <property type="protein sequence ID" value="WYJ94052.1"/>
    <property type="molecule type" value="Genomic_DNA"/>
</dbReference>
<keyword evidence="6 8" id="KW-1133">Transmembrane helix</keyword>
<keyword evidence="4" id="KW-0762">Sugar transport</keyword>
<evidence type="ECO:0000313" key="9">
    <source>
        <dbReference type="EMBL" id="OUZ32815.1"/>
    </source>
</evidence>
<dbReference type="EMBL" id="NIBQ01000002">
    <property type="protein sequence ID" value="OUZ32815.1"/>
    <property type="molecule type" value="Genomic_DNA"/>
</dbReference>
<gene>
    <name evidence="9" type="ORF">A5889_001524</name>
    <name evidence="10" type="ORF">A5889_001554</name>
</gene>
<keyword evidence="5 8" id="KW-0812">Transmembrane</keyword>
<protein>
    <submittedName>
        <fullName evidence="10">Glucose uptake protein</fullName>
    </submittedName>
</protein>
<dbReference type="PANTHER" id="PTHR16119:SF17">
    <property type="entry name" value="TRANSMEMBRANE PROTEIN 144"/>
    <property type="match status" value="1"/>
</dbReference>
<organism evidence="9">
    <name type="scientific">Candidatus Enterococcus dunnyi</name>
    <dbReference type="NCBI Taxonomy" id="1834192"/>
    <lineage>
        <taxon>Bacteria</taxon>
        <taxon>Bacillati</taxon>
        <taxon>Bacillota</taxon>
        <taxon>Bacilli</taxon>
        <taxon>Lactobacillales</taxon>
        <taxon>Enterococcaceae</taxon>
        <taxon>Enterococcus</taxon>
    </lineage>
</organism>
<evidence type="ECO:0000256" key="6">
    <source>
        <dbReference type="ARBA" id="ARBA00022989"/>
    </source>
</evidence>
<evidence type="ECO:0000313" key="10">
    <source>
        <dbReference type="EMBL" id="WYJ94052.1"/>
    </source>
</evidence>
<dbReference type="InterPro" id="IPR037185">
    <property type="entry name" value="EmrE-like"/>
</dbReference>
<reference evidence="10" key="2">
    <citation type="submission" date="2017-05" db="EMBL/GenBank/DDBJ databases">
        <authorList>
            <consortium name="The Broad Institute Genomics Platform"/>
            <consortium name="The Broad Institute Genomic Center for Infectious Diseases"/>
            <person name="Earl A."/>
            <person name="Manson A."/>
            <person name="Schwartman J."/>
            <person name="Gilmore M."/>
            <person name="Abouelleil A."/>
            <person name="Cao P."/>
            <person name="Chapman S."/>
            <person name="Cusick C."/>
            <person name="Shea T."/>
            <person name="Young S."/>
            <person name="Neafsey D."/>
            <person name="Nusbaum C."/>
            <person name="Birren B."/>
        </authorList>
    </citation>
    <scope>NUCLEOTIDE SEQUENCE</scope>
    <source>
        <strain evidence="10">9D6_DIV0238</strain>
    </source>
</reference>
<accession>A0A200J8B4</accession>
<name>A0A200J8B4_9ENTE</name>
<dbReference type="CDD" id="cd23110">
    <property type="entry name" value="GRP"/>
    <property type="match status" value="1"/>
</dbReference>
<feature type="transmembrane region" description="Helical" evidence="8">
    <location>
        <begin position="177"/>
        <end position="197"/>
    </location>
</feature>
<feature type="transmembrane region" description="Helical" evidence="8">
    <location>
        <begin position="236"/>
        <end position="254"/>
    </location>
</feature>
<evidence type="ECO:0000256" key="2">
    <source>
        <dbReference type="ARBA" id="ARBA00006117"/>
    </source>
</evidence>
<keyword evidence="3" id="KW-0813">Transport</keyword>
<reference evidence="9" key="1">
    <citation type="submission" date="2017-05" db="EMBL/GenBank/DDBJ databases">
        <title>The Genome Sequence of Enterococcus sp. 9D6_DIV0238.</title>
        <authorList>
            <consortium name="The Broad Institute Genomics Platform"/>
            <consortium name="The Broad Institute Genomic Center for Infectious Diseases"/>
            <person name="Earl A."/>
            <person name="Manson A."/>
            <person name="Schwartman J."/>
            <person name="Gilmore M."/>
            <person name="Abouelleil A."/>
            <person name="Cao P."/>
            <person name="Chapman S."/>
            <person name="Cusick C."/>
            <person name="Shea T."/>
            <person name="Young S."/>
            <person name="Neafsey D."/>
            <person name="Nusbaum C."/>
            <person name="Birren B."/>
        </authorList>
    </citation>
    <scope>NUCLEOTIDE SEQUENCE [LARGE SCALE GENOMIC DNA]</scope>
    <source>
        <strain evidence="9">9D6_DIV0238</strain>
    </source>
</reference>
<dbReference type="SUPFAM" id="SSF103481">
    <property type="entry name" value="Multidrug resistance efflux transporter EmrE"/>
    <property type="match status" value="1"/>
</dbReference>
<dbReference type="GO" id="GO:0015144">
    <property type="term" value="F:carbohydrate transmembrane transporter activity"/>
    <property type="evidence" value="ECO:0007669"/>
    <property type="project" value="InterPro"/>
</dbReference>
<feature type="transmembrane region" description="Helical" evidence="8">
    <location>
        <begin position="112"/>
        <end position="130"/>
    </location>
</feature>
<dbReference type="Proteomes" id="UP000196151">
    <property type="component" value="Chromosome"/>
</dbReference>
<evidence type="ECO:0000256" key="7">
    <source>
        <dbReference type="ARBA" id="ARBA00023136"/>
    </source>
</evidence>
<reference evidence="10" key="3">
    <citation type="submission" date="2024-03" db="EMBL/GenBank/DDBJ databases">
        <title>The Genome Sequence of Enterococcus sp. DIV0238c.</title>
        <authorList>
            <consortium name="The Broad Institute Genomics Platform"/>
            <consortium name="The Broad Institute Microbial Omics Core"/>
            <consortium name="The Broad Institute Genomic Center for Infectious Diseases"/>
            <person name="Earl A."/>
            <person name="Manson A."/>
            <person name="Gilmore M."/>
            <person name="Schwartman J."/>
            <person name="Shea T."/>
            <person name="Abouelleil A."/>
            <person name="Cao P."/>
            <person name="Chapman S."/>
            <person name="Cusick C."/>
            <person name="Young S."/>
            <person name="Neafsey D."/>
            <person name="Nusbaum C."/>
            <person name="Birren B."/>
        </authorList>
    </citation>
    <scope>NUCLEOTIDE SEQUENCE</scope>
    <source>
        <strain evidence="10">9D6_DIV0238</strain>
    </source>
</reference>
<proteinExistence type="inferred from homology"/>
<dbReference type="PANTHER" id="PTHR16119">
    <property type="entry name" value="TRANSMEMBRANE PROTEIN 144"/>
    <property type="match status" value="1"/>
</dbReference>
<keyword evidence="7 8" id="KW-0472">Membrane</keyword>
<comment type="similarity">
    <text evidence="2">Belongs to the GRP transporter (TC 2.A.7.5) family.</text>
</comment>
<evidence type="ECO:0000256" key="5">
    <source>
        <dbReference type="ARBA" id="ARBA00022692"/>
    </source>
</evidence>